<accession>A0A1I3Y5L0</accession>
<keyword evidence="3" id="KW-1185">Reference proteome</keyword>
<evidence type="ECO:0000313" key="2">
    <source>
        <dbReference type="EMBL" id="SFK27247.1"/>
    </source>
</evidence>
<reference evidence="3" key="1">
    <citation type="submission" date="2016-10" db="EMBL/GenBank/DDBJ databases">
        <authorList>
            <person name="Varghese N."/>
            <person name="Submissions S."/>
        </authorList>
    </citation>
    <scope>NUCLEOTIDE SEQUENCE [LARGE SCALE GENOMIC DNA]</scope>
    <source>
        <strain evidence="3">CGMCC 4.2126</strain>
    </source>
</reference>
<dbReference type="EMBL" id="FOQY01000021">
    <property type="protein sequence ID" value="SFK27247.1"/>
    <property type="molecule type" value="Genomic_DNA"/>
</dbReference>
<feature type="transmembrane region" description="Helical" evidence="1">
    <location>
        <begin position="15"/>
        <end position="34"/>
    </location>
</feature>
<keyword evidence="1" id="KW-0472">Membrane</keyword>
<keyword evidence="1" id="KW-0812">Transmembrane</keyword>
<dbReference type="Proteomes" id="UP000199111">
    <property type="component" value="Unassembled WGS sequence"/>
</dbReference>
<sequence>MLSVSTLGPRRRHPVFWWWLAASYALWEIIWEVLTPPRRVTCVGPPILHPVGPVRRTAAEVAEVVAGVLYLAGPFLLMMIALFVARRDNARVHLTAAVLGFGLVALPEALAVAAEVLRPPMEPPPGCLPDSAPFRVLPVVLAWVVSPLTMILFAGAAGTRVRPDRSSVLRLVAALGMIVLVVQAVRILPERLAAPPVADDGTPRYALLTGGYLETVNLDTGRTAHEYMPYLGRRMTQIEAVAATREPGEYVVSVTLRQGQDTWSPRGFVSRIHRLRVDADGQAKLGQALSGRLNGSVDRIVVSPEGRIAYSRRTEDRDHNQTSYVGVLAPDVEWRAAAYGFYWRDAHTLVLPADIHFTGATYPPKPELVKAWEGALDVRLPASDPSAAAVLVRAPRDNGSHTLPHPLPDGRTLRVRQGSYEQPSELLLYDGDRKVATVLALSCGEIVSMALDRSGRHLLVGKDNENDSVAGNRPCGGKNYELLRVGLTPTAAGAFPHRVVWRGGTYVGGFTW</sequence>
<name>A0A1I3Y5L0_9ACTN</name>
<protein>
    <submittedName>
        <fullName evidence="2">Uncharacterized protein</fullName>
    </submittedName>
</protein>
<feature type="transmembrane region" description="Helical" evidence="1">
    <location>
        <begin position="64"/>
        <end position="85"/>
    </location>
</feature>
<evidence type="ECO:0000256" key="1">
    <source>
        <dbReference type="SAM" id="Phobius"/>
    </source>
</evidence>
<feature type="transmembrane region" description="Helical" evidence="1">
    <location>
        <begin position="134"/>
        <end position="156"/>
    </location>
</feature>
<dbReference type="AlphaFoldDB" id="A0A1I3Y5L0"/>
<gene>
    <name evidence="2" type="ORF">SAMN05216275_12146</name>
</gene>
<organism evidence="2 3">
    <name type="scientific">Streptosporangium canum</name>
    <dbReference type="NCBI Taxonomy" id="324952"/>
    <lineage>
        <taxon>Bacteria</taxon>
        <taxon>Bacillati</taxon>
        <taxon>Actinomycetota</taxon>
        <taxon>Actinomycetes</taxon>
        <taxon>Streptosporangiales</taxon>
        <taxon>Streptosporangiaceae</taxon>
        <taxon>Streptosporangium</taxon>
    </lineage>
</organism>
<keyword evidence="1" id="KW-1133">Transmembrane helix</keyword>
<feature type="transmembrane region" description="Helical" evidence="1">
    <location>
        <begin position="92"/>
        <end position="114"/>
    </location>
</feature>
<feature type="transmembrane region" description="Helical" evidence="1">
    <location>
        <begin position="168"/>
        <end position="188"/>
    </location>
</feature>
<proteinExistence type="predicted"/>
<evidence type="ECO:0000313" key="3">
    <source>
        <dbReference type="Proteomes" id="UP000199111"/>
    </source>
</evidence>